<dbReference type="Gene3D" id="1.10.287.950">
    <property type="entry name" value="Methyl-accepting chemotaxis protein"/>
    <property type="match status" value="1"/>
</dbReference>
<organism evidence="7 8">
    <name type="scientific">Clostridium magnum DSM 2767</name>
    <dbReference type="NCBI Taxonomy" id="1121326"/>
    <lineage>
        <taxon>Bacteria</taxon>
        <taxon>Bacillati</taxon>
        <taxon>Bacillota</taxon>
        <taxon>Clostridia</taxon>
        <taxon>Eubacteriales</taxon>
        <taxon>Clostridiaceae</taxon>
        <taxon>Clostridium</taxon>
    </lineage>
</organism>
<evidence type="ECO:0000256" key="3">
    <source>
        <dbReference type="PROSITE-ProRule" id="PRU00284"/>
    </source>
</evidence>
<dbReference type="GO" id="GO:0007165">
    <property type="term" value="P:signal transduction"/>
    <property type="evidence" value="ECO:0007669"/>
    <property type="project" value="UniProtKB-KW"/>
</dbReference>
<accession>A0A162QTQ1</accession>
<dbReference type="PROSITE" id="PS50111">
    <property type="entry name" value="CHEMOTAXIS_TRANSDUC_2"/>
    <property type="match status" value="1"/>
</dbReference>
<dbReference type="Proteomes" id="UP000076603">
    <property type="component" value="Unassembled WGS sequence"/>
</dbReference>
<dbReference type="SUPFAM" id="SSF58104">
    <property type="entry name" value="Methyl-accepting chemotaxis protein (MCP) signaling domain"/>
    <property type="match status" value="1"/>
</dbReference>
<dbReference type="GO" id="GO:0006935">
    <property type="term" value="P:chemotaxis"/>
    <property type="evidence" value="ECO:0007669"/>
    <property type="project" value="InterPro"/>
</dbReference>
<keyword evidence="4" id="KW-0472">Membrane</keyword>
<feature type="domain" description="Methyl-accepting transducer" evidence="5">
    <location>
        <begin position="140"/>
        <end position="376"/>
    </location>
</feature>
<keyword evidence="1 3" id="KW-0807">Transducer</keyword>
<feature type="domain" description="HAMP" evidence="6">
    <location>
        <begin position="69"/>
        <end position="121"/>
    </location>
</feature>
<name>A0A162QTQ1_9CLOT</name>
<dbReference type="CDD" id="cd11386">
    <property type="entry name" value="MCP_signal"/>
    <property type="match status" value="1"/>
</dbReference>
<evidence type="ECO:0000259" key="5">
    <source>
        <dbReference type="PROSITE" id="PS50111"/>
    </source>
</evidence>
<reference evidence="7 8" key="1">
    <citation type="submission" date="2016-04" db="EMBL/GenBank/DDBJ databases">
        <title>Genome sequence of Clostridium magnum DSM 2767.</title>
        <authorList>
            <person name="Poehlein A."/>
            <person name="Uhlig R."/>
            <person name="Fischer R."/>
            <person name="Bahl H."/>
            <person name="Daniel R."/>
        </authorList>
    </citation>
    <scope>NUCLEOTIDE SEQUENCE [LARGE SCALE GENOMIC DNA]</scope>
    <source>
        <strain evidence="7 8">DSM 2767</strain>
    </source>
</reference>
<dbReference type="InterPro" id="IPR003660">
    <property type="entry name" value="HAMP_dom"/>
</dbReference>
<dbReference type="RefSeq" id="WP_066630144.1">
    <property type="nucleotide sequence ID" value="NZ_FQXL01000065.1"/>
</dbReference>
<evidence type="ECO:0000256" key="4">
    <source>
        <dbReference type="SAM" id="Phobius"/>
    </source>
</evidence>
<dbReference type="PATRIC" id="fig|1121326.3.peg.5706"/>
<sequence>MNRIKNISIRTRIMLLVFFAMFISNVSIILTVSYNLYHNPFHIITGQVVTKAIVFFIVFEALAASFSEFLLVKPLKKGILLADSIANNDLSVNIETLQQGEAGQMIESLLKAKENLKNLISTIQKSSGKVTLSSEDLNNIIIEANTQVNEINEGIKRLISNSYQNAENIKQTSIALSSITDNSQKTAELASSIAEYTKLVKDSAEGGKNSVDSIVGAINDLALNSKNVSSEVLGLEDQSNKITEIVNIISQISSQTNLLALNAAIEAARAGEAGKGFSVVAEEIRKLAEDTNNSLQDIGHLIKDMNMKTGNVVSAVAATKEKVELGVAQSNEVKNSINKIIDSMESTFAMLTDITDGVTTQAASLEEMTATIDDINMTIESGLNVSNDIKEKLSIQEKLFNKIDKTSDELVVLSENMNELTNVFKL</sequence>
<dbReference type="EMBL" id="LWAE01000012">
    <property type="protein sequence ID" value="KZL88953.1"/>
    <property type="molecule type" value="Genomic_DNA"/>
</dbReference>
<dbReference type="InterPro" id="IPR004089">
    <property type="entry name" value="MCPsignal_dom"/>
</dbReference>
<evidence type="ECO:0000256" key="1">
    <source>
        <dbReference type="ARBA" id="ARBA00023224"/>
    </source>
</evidence>
<evidence type="ECO:0000313" key="8">
    <source>
        <dbReference type="Proteomes" id="UP000076603"/>
    </source>
</evidence>
<dbReference type="STRING" id="1121326.CLMAG_56440"/>
<dbReference type="GO" id="GO:0016020">
    <property type="term" value="C:membrane"/>
    <property type="evidence" value="ECO:0007669"/>
    <property type="project" value="InterPro"/>
</dbReference>
<dbReference type="PRINTS" id="PR00260">
    <property type="entry name" value="CHEMTRNSDUCR"/>
</dbReference>
<dbReference type="PROSITE" id="PS50885">
    <property type="entry name" value="HAMP"/>
    <property type="match status" value="1"/>
</dbReference>
<feature type="transmembrane region" description="Helical" evidence="4">
    <location>
        <begin position="12"/>
        <end position="32"/>
    </location>
</feature>
<dbReference type="AlphaFoldDB" id="A0A162QTQ1"/>
<dbReference type="InterPro" id="IPR004090">
    <property type="entry name" value="Chemotax_Me-accpt_rcpt"/>
</dbReference>
<gene>
    <name evidence="7" type="primary">mcp4_11</name>
    <name evidence="7" type="ORF">CLMAG_56440</name>
</gene>
<dbReference type="Pfam" id="PF00015">
    <property type="entry name" value="MCPsignal"/>
    <property type="match status" value="1"/>
</dbReference>
<dbReference type="PANTHER" id="PTHR32089">
    <property type="entry name" value="METHYL-ACCEPTING CHEMOTAXIS PROTEIN MCPB"/>
    <property type="match status" value="1"/>
</dbReference>
<comment type="caution">
    <text evidence="7">The sequence shown here is derived from an EMBL/GenBank/DDBJ whole genome shotgun (WGS) entry which is preliminary data.</text>
</comment>
<protein>
    <submittedName>
        <fullName evidence="7">Methyl-accepting chemotaxis protein 4</fullName>
    </submittedName>
</protein>
<proteinExistence type="inferred from homology"/>
<dbReference type="SMART" id="SM00283">
    <property type="entry name" value="MA"/>
    <property type="match status" value="1"/>
</dbReference>
<keyword evidence="4" id="KW-1133">Transmembrane helix</keyword>
<dbReference type="PANTHER" id="PTHR32089:SF112">
    <property type="entry name" value="LYSOZYME-LIKE PROTEIN-RELATED"/>
    <property type="match status" value="1"/>
</dbReference>
<dbReference type="OrthoDB" id="9816519at2"/>
<evidence type="ECO:0000256" key="2">
    <source>
        <dbReference type="ARBA" id="ARBA00029447"/>
    </source>
</evidence>
<evidence type="ECO:0000313" key="7">
    <source>
        <dbReference type="EMBL" id="KZL88953.1"/>
    </source>
</evidence>
<keyword evidence="4" id="KW-0812">Transmembrane</keyword>
<keyword evidence="8" id="KW-1185">Reference proteome</keyword>
<evidence type="ECO:0000259" key="6">
    <source>
        <dbReference type="PROSITE" id="PS50885"/>
    </source>
</evidence>
<comment type="similarity">
    <text evidence="2">Belongs to the methyl-accepting chemotaxis (MCP) protein family.</text>
</comment>
<dbReference type="GO" id="GO:0004888">
    <property type="term" value="F:transmembrane signaling receptor activity"/>
    <property type="evidence" value="ECO:0007669"/>
    <property type="project" value="InterPro"/>
</dbReference>